<dbReference type="GO" id="GO:0043190">
    <property type="term" value="C:ATP-binding cassette (ABC) transporter complex"/>
    <property type="evidence" value="ECO:0007669"/>
    <property type="project" value="InterPro"/>
</dbReference>
<comment type="caution">
    <text evidence="7">Lacks conserved residue(s) required for the propagation of feature annotation.</text>
</comment>
<feature type="transmembrane region" description="Helical" evidence="7">
    <location>
        <begin position="167"/>
        <end position="185"/>
    </location>
</feature>
<evidence type="ECO:0000256" key="4">
    <source>
        <dbReference type="ARBA" id="ARBA00022692"/>
    </source>
</evidence>
<dbReference type="AlphaFoldDB" id="A0A7C2XUX8"/>
<accession>A0A7C2XUX8</accession>
<dbReference type="PANTHER" id="PTHR30188">
    <property type="entry name" value="ABC TRANSPORTER PERMEASE PROTEIN-RELATED"/>
    <property type="match status" value="1"/>
</dbReference>
<proteinExistence type="inferred from homology"/>
<dbReference type="PANTHER" id="PTHR30188:SF4">
    <property type="entry name" value="PROTEIN TRIGALACTOSYLDIACYLGLYCEROL 1, CHLOROPLASTIC"/>
    <property type="match status" value="1"/>
</dbReference>
<evidence type="ECO:0000256" key="3">
    <source>
        <dbReference type="ARBA" id="ARBA00022448"/>
    </source>
</evidence>
<evidence type="ECO:0000256" key="7">
    <source>
        <dbReference type="RuleBase" id="RU362044"/>
    </source>
</evidence>
<evidence type="ECO:0000256" key="2">
    <source>
        <dbReference type="ARBA" id="ARBA00007556"/>
    </source>
</evidence>
<dbReference type="InterPro" id="IPR030802">
    <property type="entry name" value="Permease_MalE"/>
</dbReference>
<sequence>MLAQIQRLGERTTYLVQDLGRMGVFLARTLGALFQRPFRWREVVRQTRLIGANSFFVIFFTAAFTGMVLGLQGYYTLRKFGAEGALGSAVALSLIRELGPVLTALMVIGRAGSAMCAEIGIMRNSEQLDALECMAVDPFRYLIAPKLLATMISIPILTLIFNVVGIFGGYLAGVVLLGVNAGSYFSGMELSVVNQDIRMGVVKSFLFALLVVWICTARGYFVHVIRGAGFGAEGVSRVTTQAVVFSSISVLVWDYLLTAVLL</sequence>
<dbReference type="Pfam" id="PF02405">
    <property type="entry name" value="MlaE"/>
    <property type="match status" value="1"/>
</dbReference>
<dbReference type="Proteomes" id="UP000885986">
    <property type="component" value="Unassembled WGS sequence"/>
</dbReference>
<keyword evidence="6 7" id="KW-0472">Membrane</keyword>
<feature type="transmembrane region" description="Helical" evidence="7">
    <location>
        <begin position="242"/>
        <end position="261"/>
    </location>
</feature>
<dbReference type="InterPro" id="IPR003453">
    <property type="entry name" value="ABC_MlaE_roteobac"/>
</dbReference>
<evidence type="ECO:0000256" key="1">
    <source>
        <dbReference type="ARBA" id="ARBA00004141"/>
    </source>
</evidence>
<dbReference type="GO" id="GO:0005548">
    <property type="term" value="F:phospholipid transporter activity"/>
    <property type="evidence" value="ECO:0007669"/>
    <property type="project" value="TreeGrafter"/>
</dbReference>
<name>A0A7C2XUX8_9BACT</name>
<comment type="similarity">
    <text evidence="2 7">Belongs to the MlaE permease family.</text>
</comment>
<keyword evidence="5 7" id="KW-1133">Transmembrane helix</keyword>
<evidence type="ECO:0000256" key="5">
    <source>
        <dbReference type="ARBA" id="ARBA00022989"/>
    </source>
</evidence>
<keyword evidence="3" id="KW-0813">Transport</keyword>
<evidence type="ECO:0000256" key="6">
    <source>
        <dbReference type="ARBA" id="ARBA00023136"/>
    </source>
</evidence>
<organism evidence="8">
    <name type="scientific">Desulfurivibrio alkaliphilus</name>
    <dbReference type="NCBI Taxonomy" id="427923"/>
    <lineage>
        <taxon>Bacteria</taxon>
        <taxon>Pseudomonadati</taxon>
        <taxon>Thermodesulfobacteriota</taxon>
        <taxon>Desulfobulbia</taxon>
        <taxon>Desulfobulbales</taxon>
        <taxon>Desulfobulbaceae</taxon>
        <taxon>Desulfurivibrio</taxon>
    </lineage>
</organism>
<comment type="caution">
    <text evidence="8">The sequence shown here is derived from an EMBL/GenBank/DDBJ whole genome shotgun (WGS) entry which is preliminary data.</text>
</comment>
<comment type="subcellular location">
    <subcellularLocation>
        <location evidence="1">Membrane</location>
        <topology evidence="1">Multi-pass membrane protein</topology>
    </subcellularLocation>
</comment>
<dbReference type="EMBL" id="DSDS01000046">
    <property type="protein sequence ID" value="HET97498.1"/>
    <property type="molecule type" value="Genomic_DNA"/>
</dbReference>
<gene>
    <name evidence="8" type="ORF">ENN98_02100</name>
</gene>
<feature type="transmembrane region" description="Helical" evidence="7">
    <location>
        <begin position="49"/>
        <end position="71"/>
    </location>
</feature>
<feature type="transmembrane region" description="Helical" evidence="7">
    <location>
        <begin position="205"/>
        <end position="222"/>
    </location>
</feature>
<keyword evidence="4 7" id="KW-0812">Transmembrane</keyword>
<reference evidence="8" key="1">
    <citation type="journal article" date="2020" name="mSystems">
        <title>Genome- and Community-Level Interaction Insights into Carbon Utilization and Element Cycling Functions of Hydrothermarchaeota in Hydrothermal Sediment.</title>
        <authorList>
            <person name="Zhou Z."/>
            <person name="Liu Y."/>
            <person name="Xu W."/>
            <person name="Pan J."/>
            <person name="Luo Z.H."/>
            <person name="Li M."/>
        </authorList>
    </citation>
    <scope>NUCLEOTIDE SEQUENCE [LARGE SCALE GENOMIC DNA]</scope>
    <source>
        <strain evidence="8">SpSt-1224</strain>
    </source>
</reference>
<dbReference type="NCBIfam" id="TIGR00056">
    <property type="entry name" value="MlaE family lipid ABC transporter permease subunit"/>
    <property type="match status" value="1"/>
</dbReference>
<protein>
    <submittedName>
        <fullName evidence="8">ABC transporter permease</fullName>
    </submittedName>
</protein>
<evidence type="ECO:0000313" key="8">
    <source>
        <dbReference type="EMBL" id="HET97498.1"/>
    </source>
</evidence>